<evidence type="ECO:0000313" key="4">
    <source>
        <dbReference type="Proteomes" id="UP000320653"/>
    </source>
</evidence>
<dbReference type="OrthoDB" id="7360463at2"/>
<proteinExistence type="predicted"/>
<dbReference type="EMBL" id="VIWP01000002">
    <property type="protein sequence ID" value="TWF56903.1"/>
    <property type="molecule type" value="Genomic_DNA"/>
</dbReference>
<protein>
    <recommendedName>
        <fullName evidence="2">DUF2062 domain-containing protein</fullName>
    </recommendedName>
</protein>
<gene>
    <name evidence="3" type="ORF">FHW37_102542</name>
</gene>
<dbReference type="InterPro" id="IPR018639">
    <property type="entry name" value="DUF2062"/>
</dbReference>
<dbReference type="Proteomes" id="UP000320653">
    <property type="component" value="Unassembled WGS sequence"/>
</dbReference>
<dbReference type="Pfam" id="PF09835">
    <property type="entry name" value="DUF2062"/>
    <property type="match status" value="1"/>
</dbReference>
<name>A0A561R2V8_9HYPH</name>
<dbReference type="RefSeq" id="WP_145634931.1">
    <property type="nucleotide sequence ID" value="NZ_VIWP01000002.1"/>
</dbReference>
<dbReference type="PANTHER" id="PTHR40547">
    <property type="entry name" value="SLL0298 PROTEIN"/>
    <property type="match status" value="1"/>
</dbReference>
<evidence type="ECO:0000313" key="3">
    <source>
        <dbReference type="EMBL" id="TWF56903.1"/>
    </source>
</evidence>
<dbReference type="AlphaFoldDB" id="A0A561R2V8"/>
<sequence length="192" mass="21269">MPFRRRIPLNFSQKLRHALVPRKGFRRALGYYRLKVMRIGGSPHAVAIGLAIGVVSAWTPFLGLHILFAIPVAYLLGGSMVAAALGTAFANPLTCPIIWPLSWEIGEFMLGNRVDGAKHIDLAALFAHLDLSQLWRPILEPMLIGSLPPGILCGLAFYLVTYLGIRSFRNRRLERLTARAGMLKSVRTELQA</sequence>
<comment type="caution">
    <text evidence="3">The sequence shown here is derived from an EMBL/GenBank/DDBJ whole genome shotgun (WGS) entry which is preliminary data.</text>
</comment>
<feature type="domain" description="DUF2062" evidence="2">
    <location>
        <begin position="27"/>
        <end position="172"/>
    </location>
</feature>
<organism evidence="3 4">
    <name type="scientific">Neorhizobium alkalisoli</name>
    <dbReference type="NCBI Taxonomy" id="528178"/>
    <lineage>
        <taxon>Bacteria</taxon>
        <taxon>Pseudomonadati</taxon>
        <taxon>Pseudomonadota</taxon>
        <taxon>Alphaproteobacteria</taxon>
        <taxon>Hyphomicrobiales</taxon>
        <taxon>Rhizobiaceae</taxon>
        <taxon>Rhizobium/Agrobacterium group</taxon>
        <taxon>Neorhizobium</taxon>
    </lineage>
</organism>
<evidence type="ECO:0000259" key="2">
    <source>
        <dbReference type="Pfam" id="PF09835"/>
    </source>
</evidence>
<evidence type="ECO:0000256" key="1">
    <source>
        <dbReference type="SAM" id="Phobius"/>
    </source>
</evidence>
<keyword evidence="1" id="KW-0812">Transmembrane</keyword>
<keyword evidence="4" id="KW-1185">Reference proteome</keyword>
<accession>A0A561R2V8</accession>
<feature type="transmembrane region" description="Helical" evidence="1">
    <location>
        <begin position="45"/>
        <end position="70"/>
    </location>
</feature>
<feature type="transmembrane region" description="Helical" evidence="1">
    <location>
        <begin position="142"/>
        <end position="165"/>
    </location>
</feature>
<keyword evidence="1" id="KW-0472">Membrane</keyword>
<keyword evidence="1" id="KW-1133">Transmembrane helix</keyword>
<dbReference type="PANTHER" id="PTHR40547:SF1">
    <property type="entry name" value="SLL0298 PROTEIN"/>
    <property type="match status" value="1"/>
</dbReference>
<reference evidence="3 4" key="1">
    <citation type="submission" date="2019-06" db="EMBL/GenBank/DDBJ databases">
        <title>Sorghum-associated microbial communities from plants grown in Nebraska, USA.</title>
        <authorList>
            <person name="Schachtman D."/>
        </authorList>
    </citation>
    <scope>NUCLEOTIDE SEQUENCE [LARGE SCALE GENOMIC DNA]</scope>
    <source>
        <strain evidence="3 4">1225</strain>
    </source>
</reference>